<dbReference type="Pfam" id="PF07221">
    <property type="entry name" value="GlcNAc_2-epim"/>
    <property type="match status" value="1"/>
</dbReference>
<dbReference type="Proteomes" id="UP001291999">
    <property type="component" value="Unassembled WGS sequence"/>
</dbReference>
<dbReference type="Gene3D" id="1.50.10.10">
    <property type="match status" value="1"/>
</dbReference>
<dbReference type="SUPFAM" id="SSF48208">
    <property type="entry name" value="Six-hairpin glycosidases"/>
    <property type="match status" value="1"/>
</dbReference>
<name>A0ABU5KBC0_9ACTN</name>
<reference evidence="3 4" key="1">
    <citation type="submission" date="2023-11" db="EMBL/GenBank/DDBJ databases">
        <title>Novel species in genus Nocardioides.</title>
        <authorList>
            <person name="Zhou H."/>
        </authorList>
    </citation>
    <scope>NUCLEOTIDE SEQUENCE [LARGE SCALE GENOMIC DNA]</scope>
    <source>
        <strain evidence="3 4">S-58</strain>
    </source>
</reference>
<dbReference type="InterPro" id="IPR012341">
    <property type="entry name" value="6hp_glycosidase-like_sf"/>
</dbReference>
<sequence>MEAEPGVLGGDTWLEHHREDLLPYWDTPSALGVPVGNFPSWRGRDGELLTDPPTRSQRGLPTLARGVYGYSVAFLLTGEARYLTYAKAGIDWINAHARDTVHGGWFGVLDVNGAPADRFARKEVFDLASLGLAFGMYYNVTRDPAVEADLLAVRDLLFERYYDAETSRIKDAVDFTQSTEVDTGGNGGDITNYLVPGSALLLPNIDVLSDPVRRQQFRDDLRLVTEQLVARHRGAGPESWWFWGRTARVGRFNAQQTDFGHSVKSQELILNANMVFPDRPWSGLAGDLSVLLHRAWDGPAARWNQARTGAEPTAVERDSEWWVHDEADQTLASLDLGDDFAHREWLATSARSWLDVFVDRGSPVRETYVRPARDPVVQDLRKTGFGKNMYHVSEHALVMYLHGRALEGRPARLHYAFPTGTALTAEAEPYWYDAAAETRVVRDELTELPGHRLVHVDFTGIGQVTPPPYPAPQDTAAPTTAHAVTPGPNAAGWNRSDVSVAVTATDDGVGVREIRAIVERGGGLPPMAVVDPGPELVLPPLTEEGVHRVTFWAVDLLGTAGVPEHVEVRIDRTPPTIVGMPQQPCVLWPPDHRLVQVADVTGSDARSGLAAVGLDVTADEPLRSGAVVRDGGRVAVRAARDGRGDGRTYAMVATADDLAGNTSRAVATCDVPHDRAP</sequence>
<dbReference type="InterPro" id="IPR010819">
    <property type="entry name" value="AGE/CE"/>
</dbReference>
<dbReference type="InterPro" id="IPR008928">
    <property type="entry name" value="6-hairpin_glycosidase_sf"/>
</dbReference>
<proteinExistence type="inferred from homology"/>
<keyword evidence="4" id="KW-1185">Reference proteome</keyword>
<comment type="similarity">
    <text evidence="1">Belongs to the N-acylglucosamine 2-epimerase family.</text>
</comment>
<evidence type="ECO:0000256" key="1">
    <source>
        <dbReference type="ARBA" id="ARBA00008558"/>
    </source>
</evidence>
<protein>
    <submittedName>
        <fullName evidence="3">AGE family epimerase/isomerase</fullName>
    </submittedName>
</protein>
<evidence type="ECO:0000313" key="3">
    <source>
        <dbReference type="EMBL" id="MDZ5662153.1"/>
    </source>
</evidence>
<dbReference type="RefSeq" id="WP_322424268.1">
    <property type="nucleotide sequence ID" value="NZ_JAXQPW010000002.1"/>
</dbReference>
<accession>A0ABU5KBC0</accession>
<gene>
    <name evidence="3" type="ORF">SFC79_10295</name>
</gene>
<comment type="caution">
    <text evidence="3">The sequence shown here is derived from an EMBL/GenBank/DDBJ whole genome shotgun (WGS) entry which is preliminary data.</text>
</comment>
<evidence type="ECO:0000256" key="2">
    <source>
        <dbReference type="ARBA" id="ARBA00023235"/>
    </source>
</evidence>
<keyword evidence="2" id="KW-0413">Isomerase</keyword>
<evidence type="ECO:0000313" key="4">
    <source>
        <dbReference type="Proteomes" id="UP001291999"/>
    </source>
</evidence>
<organism evidence="3 4">
    <name type="scientific">Nocardioides renjunii</name>
    <dbReference type="NCBI Taxonomy" id="3095075"/>
    <lineage>
        <taxon>Bacteria</taxon>
        <taxon>Bacillati</taxon>
        <taxon>Actinomycetota</taxon>
        <taxon>Actinomycetes</taxon>
        <taxon>Propionibacteriales</taxon>
        <taxon>Nocardioidaceae</taxon>
        <taxon>Nocardioides</taxon>
    </lineage>
</organism>
<dbReference type="EMBL" id="JAXQPW010000002">
    <property type="protein sequence ID" value="MDZ5662153.1"/>
    <property type="molecule type" value="Genomic_DNA"/>
</dbReference>